<protein>
    <submittedName>
        <fullName evidence="1">Uncharacterized protein</fullName>
    </submittedName>
</protein>
<accession>A0A858BX13</accession>
<reference evidence="1 2" key="1">
    <citation type="submission" date="2020-02" db="EMBL/GenBank/DDBJ databases">
        <authorList>
            <person name="Kim Y.B."/>
            <person name="Roh S.W."/>
        </authorList>
    </citation>
    <scope>NUCLEOTIDE SEQUENCE [LARGE SCALE GENOMIC DNA]</scope>
    <source>
        <strain evidence="1 2">DSM 103574</strain>
    </source>
</reference>
<name>A0A858BX13_9FIRM</name>
<dbReference type="EMBL" id="CP048649">
    <property type="protein sequence ID" value="QIB70483.1"/>
    <property type="molecule type" value="Genomic_DNA"/>
</dbReference>
<dbReference type="AlphaFoldDB" id="A0A858BX13"/>
<organism evidence="1 2">
    <name type="scientific">Aminipila butyrica</name>
    <dbReference type="NCBI Taxonomy" id="433296"/>
    <lineage>
        <taxon>Bacteria</taxon>
        <taxon>Bacillati</taxon>
        <taxon>Bacillota</taxon>
        <taxon>Clostridia</taxon>
        <taxon>Peptostreptococcales</taxon>
        <taxon>Anaerovoracaceae</taxon>
        <taxon>Aminipila</taxon>
    </lineage>
</organism>
<evidence type="ECO:0000313" key="1">
    <source>
        <dbReference type="EMBL" id="QIB70483.1"/>
    </source>
</evidence>
<gene>
    <name evidence="1" type="ORF">Ami103574_14805</name>
</gene>
<dbReference type="RefSeq" id="WP_163067721.1">
    <property type="nucleotide sequence ID" value="NZ_CP048649.1"/>
</dbReference>
<evidence type="ECO:0000313" key="2">
    <source>
        <dbReference type="Proteomes" id="UP000466848"/>
    </source>
</evidence>
<keyword evidence="2" id="KW-1185">Reference proteome</keyword>
<sequence length="126" mass="14424">MILVEYRLLGAFLKGKDNINTVLLFLSGEPGIPDYFLAGEIDTGLEGIFTVCYWNYYETALSYSSDCKANAYTTDQFVQDVIAVTEYVTRSNQKMVQKEYYVQLKTPLKGFYTFEHSAHSPLFEEP</sequence>
<dbReference type="KEGG" id="abut:Ami103574_14805"/>
<proteinExistence type="predicted"/>
<dbReference type="Proteomes" id="UP000466848">
    <property type="component" value="Chromosome"/>
</dbReference>